<feature type="compositionally biased region" description="Low complexity" evidence="12">
    <location>
        <begin position="310"/>
        <end position="328"/>
    </location>
</feature>
<gene>
    <name evidence="10" type="primary">infB</name>
    <name evidence="14" type="ORF">B7718_01815</name>
</gene>
<dbReference type="InterPro" id="IPR000178">
    <property type="entry name" value="TF_IF2_bacterial-like"/>
</dbReference>
<dbReference type="SUPFAM" id="SSF52540">
    <property type="entry name" value="P-loop containing nucleoside triphosphate hydrolases"/>
    <property type="match status" value="1"/>
</dbReference>
<dbReference type="Gene3D" id="3.40.50.10050">
    <property type="entry name" value="Translation initiation factor IF- 2, domain 3"/>
    <property type="match status" value="1"/>
</dbReference>
<keyword evidence="5 10" id="KW-0396">Initiation factor</keyword>
<dbReference type="EMBL" id="NCUN01000009">
    <property type="protein sequence ID" value="ORO62472.1"/>
    <property type="molecule type" value="Genomic_DNA"/>
</dbReference>
<evidence type="ECO:0000256" key="8">
    <source>
        <dbReference type="ARBA" id="ARBA00023134"/>
    </source>
</evidence>
<dbReference type="InterPro" id="IPR053905">
    <property type="entry name" value="EF-G-like_DII"/>
</dbReference>
<evidence type="ECO:0000256" key="4">
    <source>
        <dbReference type="ARBA" id="ARBA00022490"/>
    </source>
</evidence>
<keyword evidence="6 10" id="KW-0547">Nucleotide-binding</keyword>
<dbReference type="Pfam" id="PF00009">
    <property type="entry name" value="GTP_EFTU"/>
    <property type="match status" value="1"/>
</dbReference>
<dbReference type="Proteomes" id="UP000193350">
    <property type="component" value="Unassembled WGS sequence"/>
</dbReference>
<evidence type="ECO:0000256" key="2">
    <source>
        <dbReference type="ARBA" id="ARBA00007733"/>
    </source>
</evidence>
<name>A0A1X1HNF6_STROR</name>
<feature type="binding site" evidence="10">
    <location>
        <begin position="497"/>
        <end position="501"/>
    </location>
    <ligand>
        <name>GTP</name>
        <dbReference type="ChEBI" id="CHEBI:37565"/>
    </ligand>
</feature>
<dbReference type="CDD" id="cd03692">
    <property type="entry name" value="mtIF2_IVc"/>
    <property type="match status" value="1"/>
</dbReference>
<dbReference type="FunFam" id="3.40.50.10050:FF:000001">
    <property type="entry name" value="Translation initiation factor IF-2"/>
    <property type="match status" value="1"/>
</dbReference>
<dbReference type="FunFam" id="3.40.50.300:FF:000019">
    <property type="entry name" value="Translation initiation factor IF-2"/>
    <property type="match status" value="1"/>
</dbReference>
<dbReference type="GO" id="GO:0003743">
    <property type="term" value="F:translation initiation factor activity"/>
    <property type="evidence" value="ECO:0007669"/>
    <property type="project" value="UniProtKB-UniRule"/>
</dbReference>
<evidence type="ECO:0000259" key="13">
    <source>
        <dbReference type="PROSITE" id="PS51722"/>
    </source>
</evidence>
<dbReference type="RefSeq" id="WP_049477985.1">
    <property type="nucleotide sequence ID" value="NZ_NCUN01000009.1"/>
</dbReference>
<dbReference type="InterPro" id="IPR005225">
    <property type="entry name" value="Small_GTP-bd"/>
</dbReference>
<dbReference type="SUPFAM" id="SSF50447">
    <property type="entry name" value="Translation proteins"/>
    <property type="match status" value="2"/>
</dbReference>
<dbReference type="SUPFAM" id="SSF52156">
    <property type="entry name" value="Initiation factor IF2/eIF5b, domain 3"/>
    <property type="match status" value="1"/>
</dbReference>
<keyword evidence="8 10" id="KW-0342">GTP-binding</keyword>
<evidence type="ECO:0000256" key="7">
    <source>
        <dbReference type="ARBA" id="ARBA00022917"/>
    </source>
</evidence>
<feature type="region of interest" description="G-domain" evidence="10">
    <location>
        <begin position="445"/>
        <end position="593"/>
    </location>
</feature>
<dbReference type="Gene3D" id="3.40.50.300">
    <property type="entry name" value="P-loop containing nucleotide triphosphate hydrolases"/>
    <property type="match status" value="1"/>
</dbReference>
<keyword evidence="4 10" id="KW-0963">Cytoplasm</keyword>
<evidence type="ECO:0000256" key="6">
    <source>
        <dbReference type="ARBA" id="ARBA00022741"/>
    </source>
</evidence>
<dbReference type="HAMAP" id="MF_00100_B">
    <property type="entry name" value="IF_2_B"/>
    <property type="match status" value="1"/>
</dbReference>
<accession>A0A1X1HNF6</accession>
<dbReference type="FunFam" id="1.10.10.2480:FF:000003">
    <property type="entry name" value="Translation initiation factor IF-2"/>
    <property type="match status" value="1"/>
</dbReference>
<evidence type="ECO:0000256" key="12">
    <source>
        <dbReference type="SAM" id="MobiDB-lite"/>
    </source>
</evidence>
<evidence type="ECO:0000313" key="14">
    <source>
        <dbReference type="EMBL" id="ORO62472.1"/>
    </source>
</evidence>
<dbReference type="InterPro" id="IPR044145">
    <property type="entry name" value="IF2_II"/>
</dbReference>
<dbReference type="NCBIfam" id="TIGR00231">
    <property type="entry name" value="small_GTP"/>
    <property type="match status" value="1"/>
</dbReference>
<dbReference type="GO" id="GO:0005525">
    <property type="term" value="F:GTP binding"/>
    <property type="evidence" value="ECO:0007669"/>
    <property type="project" value="UniProtKB-KW"/>
</dbReference>
<feature type="compositionally biased region" description="Basic and acidic residues" evidence="12">
    <location>
        <begin position="123"/>
        <end position="138"/>
    </location>
</feature>
<feature type="binding site" evidence="10">
    <location>
        <begin position="551"/>
        <end position="554"/>
    </location>
    <ligand>
        <name>GTP</name>
        <dbReference type="ChEBI" id="CHEBI:37565"/>
    </ligand>
</feature>
<feature type="compositionally biased region" description="Basic and acidic residues" evidence="12">
    <location>
        <begin position="68"/>
        <end position="89"/>
    </location>
</feature>
<dbReference type="NCBIfam" id="TIGR00487">
    <property type="entry name" value="IF-2"/>
    <property type="match status" value="1"/>
</dbReference>
<evidence type="ECO:0000256" key="11">
    <source>
        <dbReference type="RuleBase" id="RU000644"/>
    </source>
</evidence>
<sequence>MSKKRLYEIAKELGKESKEVVARAKELGLDVKSHSSSVEAAAAEQIAASFKPAPAPKAEAKPVAPKASVEKKAEKPVSAKPAAAKEESKSATPAAPKEESKSARPAAPKEEKVVAARPQSRNFKAEREARAKEQAERRKQNKGNNRDQQQNGNRQKNDGRNGGKPGQGNRDNRRFNDQGKKPQGQGNRGNDRRQQQDFQPKQAGPRVDFKARAAALKAEQNAEYARSSEERFKQSQAAKEALAQANKRKEPEEIFEEAAKLAEQTQPAITVAPVAKEAPVDTRRKKQARPDKERDDYDHEEDGPRKQQKNRSSQNQVRNQRNSNWNNNKKNKKGNKQNNRNQTPKPVTERKFHELPTEFEYTDGMTVAEIAKRIKREPAEIVKKLFMMGVMATQNQSLDGETIELLMVDYGIEAKQKVEVDNADIERFFVEDGYLNEDELVERPPVVTIMGHVDHGKTTLLDTLRNSRVATGEAGGITQHIGAYQIVENGKKITFLDTPGHAAFTSMRARGASVTDITILVVAADDGVMPQTIEAINHSKAANVPIIVAINKIDKPGANPERVIGELAEHGVMSTAWGGDSEFVEISAKFNQNIEELLETVLLVAEIQELKADPTVRAIGTVIEARLDKGKGAVATLLVQQGTLNVQDPIVVGNTFGRVRAMTNDLGRRVKVAGPSTPVSITGLNEAPMAGDHFAVYEDEKSARAAGEERAKRALMKQRQATQRVSLENLFDTLKAGELKSVNVIIKADVQGSVEALSASLQKIDVEGVKVTIVHSAVGAINESDVTLAEASNAFIVGFNVRPTPQARQQAEADDVEIRLHSIIYKVIEEMEEAMKGMLDPEFEEKVIGEAVIRETFKVSKVGTIGGFMVINGKVTRDSKVRVIRDGVVIYDGELASLKHYKDDVKEVTNGREGGLMIDGYNDIKTDDVIEAYVMEEIKR</sequence>
<feature type="compositionally biased region" description="Basic and acidic residues" evidence="12">
    <location>
        <begin position="170"/>
        <end position="180"/>
    </location>
</feature>
<dbReference type="FunFam" id="2.40.30.10:FF:000008">
    <property type="entry name" value="Translation initiation factor IF-2"/>
    <property type="match status" value="1"/>
</dbReference>
<evidence type="ECO:0000256" key="10">
    <source>
        <dbReference type="HAMAP-Rule" id="MF_00100"/>
    </source>
</evidence>
<feature type="compositionally biased region" description="Basic and acidic residues" evidence="12">
    <location>
        <begin position="96"/>
        <end position="114"/>
    </location>
</feature>
<dbReference type="Pfam" id="PF04760">
    <property type="entry name" value="IF2_N"/>
    <property type="match status" value="2"/>
</dbReference>
<feature type="compositionally biased region" description="Low complexity" evidence="12">
    <location>
        <begin position="142"/>
        <end position="154"/>
    </location>
</feature>
<dbReference type="GO" id="GO:0003924">
    <property type="term" value="F:GTPase activity"/>
    <property type="evidence" value="ECO:0007669"/>
    <property type="project" value="UniProtKB-UniRule"/>
</dbReference>
<comment type="subcellular location">
    <subcellularLocation>
        <location evidence="1 10">Cytoplasm</location>
    </subcellularLocation>
</comment>
<evidence type="ECO:0000256" key="9">
    <source>
        <dbReference type="ARBA" id="ARBA00025162"/>
    </source>
</evidence>
<feature type="domain" description="Tr-type G" evidence="13">
    <location>
        <begin position="442"/>
        <end position="609"/>
    </location>
</feature>
<dbReference type="Gene3D" id="2.40.30.10">
    <property type="entry name" value="Translation factors"/>
    <property type="match status" value="2"/>
</dbReference>
<dbReference type="PANTHER" id="PTHR43381:SF5">
    <property type="entry name" value="TR-TYPE G DOMAIN-CONTAINING PROTEIN"/>
    <property type="match status" value="1"/>
</dbReference>
<evidence type="ECO:0000256" key="3">
    <source>
        <dbReference type="ARBA" id="ARBA00020675"/>
    </source>
</evidence>
<dbReference type="Gene3D" id="1.10.10.2480">
    <property type="match status" value="1"/>
</dbReference>
<dbReference type="CDD" id="cd01887">
    <property type="entry name" value="IF2_eIF5B"/>
    <property type="match status" value="1"/>
</dbReference>
<evidence type="ECO:0000256" key="1">
    <source>
        <dbReference type="ARBA" id="ARBA00004496"/>
    </source>
</evidence>
<dbReference type="CDD" id="cd03702">
    <property type="entry name" value="IF2_mtIF2_II"/>
    <property type="match status" value="1"/>
</dbReference>
<dbReference type="PANTHER" id="PTHR43381">
    <property type="entry name" value="TRANSLATION INITIATION FACTOR IF-2-RELATED"/>
    <property type="match status" value="1"/>
</dbReference>
<dbReference type="Pfam" id="PF22042">
    <property type="entry name" value="EF-G_D2"/>
    <property type="match status" value="1"/>
</dbReference>
<feature type="region of interest" description="Disordered" evidence="12">
    <location>
        <begin position="50"/>
        <end position="356"/>
    </location>
</feature>
<dbReference type="AlphaFoldDB" id="A0A1X1HNF6"/>
<proteinExistence type="inferred from homology"/>
<comment type="similarity">
    <text evidence="2 10 11">Belongs to the TRAFAC class translation factor GTPase superfamily. Classic translation factor GTPase family. IF-2 subfamily.</text>
</comment>
<dbReference type="FunFam" id="2.40.30.10:FF:000007">
    <property type="entry name" value="Translation initiation factor IF-2"/>
    <property type="match status" value="1"/>
</dbReference>
<organism evidence="14 15">
    <name type="scientific">Streptococcus oralis subsp. oralis</name>
    <dbReference type="NCBI Taxonomy" id="1891914"/>
    <lineage>
        <taxon>Bacteria</taxon>
        <taxon>Bacillati</taxon>
        <taxon>Bacillota</taxon>
        <taxon>Bacilli</taxon>
        <taxon>Lactobacillales</taxon>
        <taxon>Streptococcaceae</taxon>
        <taxon>Streptococcus</taxon>
    </lineage>
</organism>
<keyword evidence="7 10" id="KW-0648">Protein biosynthesis</keyword>
<dbReference type="InterPro" id="IPR015760">
    <property type="entry name" value="TIF_IF2"/>
</dbReference>
<protein>
    <recommendedName>
        <fullName evidence="3 10">Translation initiation factor IF-2</fullName>
    </recommendedName>
</protein>
<feature type="compositionally biased region" description="Basic and acidic residues" evidence="12">
    <location>
        <begin position="247"/>
        <end position="260"/>
    </location>
</feature>
<dbReference type="Pfam" id="PF11987">
    <property type="entry name" value="IF-2"/>
    <property type="match status" value="1"/>
</dbReference>
<dbReference type="InterPro" id="IPR000795">
    <property type="entry name" value="T_Tr_GTP-bd_dom"/>
</dbReference>
<evidence type="ECO:0000313" key="15">
    <source>
        <dbReference type="Proteomes" id="UP000193350"/>
    </source>
</evidence>
<dbReference type="PROSITE" id="PS51722">
    <property type="entry name" value="G_TR_2"/>
    <property type="match status" value="1"/>
</dbReference>
<reference evidence="14 15" key="1">
    <citation type="journal article" date="2016" name="Eur. J. Clin. Microbiol. Infect. Dis.">
        <title>Whole genome sequencing as a tool for phylogenetic analysis of clinical strains of Mitis group streptococci.</title>
        <authorList>
            <person name="Rasmussen L.H."/>
            <person name="Dargis R."/>
            <person name="Hojholt K."/>
            <person name="Christensen J.J."/>
            <person name="Skovgaard O."/>
            <person name="Justesen U.S."/>
            <person name="Rosenvinge F.S."/>
            <person name="Moser C."/>
            <person name="Lukjancenko O."/>
            <person name="Rasmussen S."/>
            <person name="Nielsen X.C."/>
        </authorList>
    </citation>
    <scope>NUCLEOTIDE SEQUENCE [LARGE SCALE GENOMIC DNA]</scope>
    <source>
        <strain evidence="14 15">RH_1735_08</strain>
    </source>
</reference>
<dbReference type="InterPro" id="IPR027417">
    <property type="entry name" value="P-loop_NTPase"/>
</dbReference>
<evidence type="ECO:0000256" key="5">
    <source>
        <dbReference type="ARBA" id="ARBA00022540"/>
    </source>
</evidence>
<comment type="caution">
    <text evidence="14">The sequence shown here is derived from an EMBL/GenBank/DDBJ whole genome shotgun (WGS) entry which is preliminary data.</text>
</comment>
<dbReference type="GO" id="GO:0005829">
    <property type="term" value="C:cytosol"/>
    <property type="evidence" value="ECO:0007669"/>
    <property type="project" value="TreeGrafter"/>
</dbReference>
<comment type="function">
    <text evidence="9 10 11">One of the essential components for the initiation of protein synthesis. Protects formylmethionyl-tRNA from spontaneous hydrolysis and promotes its binding to the 30S ribosomal subunits. Also involved in the hydrolysis of GTP during the formation of the 70S ribosomal complex.</text>
</comment>
<feature type="compositionally biased region" description="Basic and acidic residues" evidence="12">
    <location>
        <begin position="278"/>
        <end position="305"/>
    </location>
</feature>
<dbReference type="InterPro" id="IPR009000">
    <property type="entry name" value="Transl_B-barrel_sf"/>
</dbReference>
<dbReference type="InterPro" id="IPR036925">
    <property type="entry name" value="TIF_IF2_dom3_sf"/>
</dbReference>
<dbReference type="PROSITE" id="PS01176">
    <property type="entry name" value="IF2"/>
    <property type="match status" value="1"/>
</dbReference>
<dbReference type="InterPro" id="IPR006847">
    <property type="entry name" value="IF2_N"/>
</dbReference>
<dbReference type="InterPro" id="IPR023115">
    <property type="entry name" value="TIF_IF2_dom3"/>
</dbReference>
<feature type="binding site" evidence="10">
    <location>
        <begin position="451"/>
        <end position="458"/>
    </location>
    <ligand>
        <name>GTP</name>
        <dbReference type="ChEBI" id="CHEBI:37565"/>
    </ligand>
</feature>
<feature type="compositionally biased region" description="Basic and acidic residues" evidence="12">
    <location>
        <begin position="347"/>
        <end position="356"/>
    </location>
</feature>